<dbReference type="Proteomes" id="UP000030451">
    <property type="component" value="Unassembled WGS sequence"/>
</dbReference>
<reference evidence="2 3" key="1">
    <citation type="submission" date="2014-10" db="EMBL/GenBank/DDBJ databases">
        <title>Genome sequencing of Vibrio sinaloensis T08.</title>
        <authorList>
            <person name="Chan K.-G."/>
            <person name="Mohamad N.I."/>
        </authorList>
    </citation>
    <scope>NUCLEOTIDE SEQUENCE [LARGE SCALE GENOMIC DNA]</scope>
    <source>
        <strain evidence="2 3">T08</strain>
    </source>
</reference>
<evidence type="ECO:0000256" key="1">
    <source>
        <dbReference type="SAM" id="SignalP"/>
    </source>
</evidence>
<evidence type="ECO:0000313" key="3">
    <source>
        <dbReference type="Proteomes" id="UP000030451"/>
    </source>
</evidence>
<accession>A0A0A5HN51</accession>
<organism evidence="2 3">
    <name type="scientific">Photobacterium sp. (strain ATCC 43367)</name>
    <dbReference type="NCBI Taxonomy" id="379097"/>
    <lineage>
        <taxon>Bacteria</taxon>
        <taxon>Pseudomonadati</taxon>
        <taxon>Pseudomonadota</taxon>
        <taxon>Gammaproteobacteria</taxon>
        <taxon>Vibrionales</taxon>
        <taxon>Vibrionaceae</taxon>
        <taxon>Vibrio</taxon>
        <taxon>Vibrio oreintalis group</taxon>
    </lineage>
</organism>
<dbReference type="AlphaFoldDB" id="A0A0A5HN51"/>
<evidence type="ECO:0000313" key="2">
    <source>
        <dbReference type="EMBL" id="KGY06977.1"/>
    </source>
</evidence>
<name>A0A0A5HN51_PHOS4</name>
<comment type="caution">
    <text evidence="2">The sequence shown here is derived from an EMBL/GenBank/DDBJ whole genome shotgun (WGS) entry which is preliminary data.</text>
</comment>
<dbReference type="EMBL" id="JRWP01000059">
    <property type="protein sequence ID" value="KGY06977.1"/>
    <property type="molecule type" value="Genomic_DNA"/>
</dbReference>
<gene>
    <name evidence="2" type="ORF">NM06_19825</name>
</gene>
<sequence>MYQRVITLLWLALFAMVLPAHAVAYLSQTESDIGARLDSSSSQFAPLSKNDAQALFDASRQAQDSSSSPVSQSEGTIDVVAIINLNRWGMSGRIADESDSNQAESNLADLNPSSPYKPYCHPLPANEYWVDDALTSSHRISGWKESNALYVALNSQFA</sequence>
<protein>
    <recommendedName>
        <fullName evidence="4">Lipoprotein</fullName>
    </recommendedName>
</protein>
<proteinExistence type="predicted"/>
<keyword evidence="1" id="KW-0732">Signal</keyword>
<dbReference type="STRING" id="379097.SE23_03255"/>
<dbReference type="OrthoDB" id="5816320at2"/>
<feature type="chain" id="PRO_5002023173" description="Lipoprotein" evidence="1">
    <location>
        <begin position="23"/>
        <end position="158"/>
    </location>
</feature>
<dbReference type="RefSeq" id="WP_038193255.1">
    <property type="nucleotide sequence ID" value="NZ_JRWP01000059.1"/>
</dbReference>
<evidence type="ECO:0008006" key="4">
    <source>
        <dbReference type="Google" id="ProtNLM"/>
    </source>
</evidence>
<feature type="signal peptide" evidence="1">
    <location>
        <begin position="1"/>
        <end position="22"/>
    </location>
</feature>